<evidence type="ECO:0000256" key="2">
    <source>
        <dbReference type="ARBA" id="ARBA00022737"/>
    </source>
</evidence>
<evidence type="ECO:0000256" key="1">
    <source>
        <dbReference type="ARBA" id="ARBA00022723"/>
    </source>
</evidence>
<dbReference type="PROSITE" id="PS00028">
    <property type="entry name" value="ZINC_FINGER_C2H2_1"/>
    <property type="match status" value="9"/>
</dbReference>
<keyword evidence="2" id="KW-0677">Repeat</keyword>
<evidence type="ECO:0000256" key="3">
    <source>
        <dbReference type="ARBA" id="ARBA00022771"/>
    </source>
</evidence>
<dbReference type="FunFam" id="3.30.160.60:FF:000446">
    <property type="entry name" value="Zinc finger protein"/>
    <property type="match status" value="1"/>
</dbReference>
<keyword evidence="3 5" id="KW-0863">Zinc-finger</keyword>
<protein>
    <recommendedName>
        <fullName evidence="6">C2H2-type domain-containing protein</fullName>
    </recommendedName>
</protein>
<evidence type="ECO:0000313" key="8">
    <source>
        <dbReference type="Proteomes" id="UP001153954"/>
    </source>
</evidence>
<dbReference type="PANTHER" id="PTHR24379">
    <property type="entry name" value="KRAB AND ZINC FINGER DOMAIN-CONTAINING"/>
    <property type="match status" value="1"/>
</dbReference>
<feature type="domain" description="C2H2-type" evidence="6">
    <location>
        <begin position="452"/>
        <end position="480"/>
    </location>
</feature>
<evidence type="ECO:0000256" key="5">
    <source>
        <dbReference type="PROSITE-ProRule" id="PRU00042"/>
    </source>
</evidence>
<comment type="caution">
    <text evidence="7">The sequence shown here is derived from an EMBL/GenBank/DDBJ whole genome shotgun (WGS) entry which is preliminary data.</text>
</comment>
<dbReference type="PROSITE" id="PS50157">
    <property type="entry name" value="ZINC_FINGER_C2H2_2"/>
    <property type="match status" value="10"/>
</dbReference>
<keyword evidence="4" id="KW-0862">Zinc</keyword>
<feature type="domain" description="C2H2-type" evidence="6">
    <location>
        <begin position="242"/>
        <end position="269"/>
    </location>
</feature>
<organism evidence="7 8">
    <name type="scientific">Euphydryas editha</name>
    <name type="common">Edith's checkerspot</name>
    <dbReference type="NCBI Taxonomy" id="104508"/>
    <lineage>
        <taxon>Eukaryota</taxon>
        <taxon>Metazoa</taxon>
        <taxon>Ecdysozoa</taxon>
        <taxon>Arthropoda</taxon>
        <taxon>Hexapoda</taxon>
        <taxon>Insecta</taxon>
        <taxon>Pterygota</taxon>
        <taxon>Neoptera</taxon>
        <taxon>Endopterygota</taxon>
        <taxon>Lepidoptera</taxon>
        <taxon>Glossata</taxon>
        <taxon>Ditrysia</taxon>
        <taxon>Papilionoidea</taxon>
        <taxon>Nymphalidae</taxon>
        <taxon>Nymphalinae</taxon>
        <taxon>Euphydryas</taxon>
    </lineage>
</organism>
<dbReference type="Proteomes" id="UP001153954">
    <property type="component" value="Unassembled WGS sequence"/>
</dbReference>
<reference evidence="7" key="1">
    <citation type="submission" date="2022-03" db="EMBL/GenBank/DDBJ databases">
        <authorList>
            <person name="Tunstrom K."/>
        </authorList>
    </citation>
    <scope>NUCLEOTIDE SEQUENCE</scope>
</reference>
<evidence type="ECO:0000259" key="6">
    <source>
        <dbReference type="PROSITE" id="PS50157"/>
    </source>
</evidence>
<dbReference type="SUPFAM" id="SSF57667">
    <property type="entry name" value="beta-beta-alpha zinc fingers"/>
    <property type="match status" value="5"/>
</dbReference>
<proteinExistence type="predicted"/>
<gene>
    <name evidence="7" type="ORF">EEDITHA_LOCUS14285</name>
</gene>
<evidence type="ECO:0000313" key="7">
    <source>
        <dbReference type="EMBL" id="CAH2099286.1"/>
    </source>
</evidence>
<feature type="domain" description="C2H2-type" evidence="6">
    <location>
        <begin position="513"/>
        <end position="540"/>
    </location>
</feature>
<dbReference type="AlphaFoldDB" id="A0AAU9UI60"/>
<feature type="domain" description="C2H2-type" evidence="6">
    <location>
        <begin position="271"/>
        <end position="294"/>
    </location>
</feature>
<dbReference type="Gene3D" id="3.30.160.60">
    <property type="entry name" value="Classic Zinc Finger"/>
    <property type="match status" value="8"/>
</dbReference>
<dbReference type="InterPro" id="IPR013087">
    <property type="entry name" value="Znf_C2H2_type"/>
</dbReference>
<feature type="domain" description="C2H2-type" evidence="6">
    <location>
        <begin position="419"/>
        <end position="449"/>
    </location>
</feature>
<dbReference type="Pfam" id="PF00096">
    <property type="entry name" value="zf-C2H2"/>
    <property type="match status" value="6"/>
</dbReference>
<dbReference type="PANTHER" id="PTHR24379:SF121">
    <property type="entry name" value="C2H2-TYPE DOMAIN-CONTAINING PROTEIN"/>
    <property type="match status" value="1"/>
</dbReference>
<feature type="domain" description="C2H2-type" evidence="6">
    <location>
        <begin position="481"/>
        <end position="509"/>
    </location>
</feature>
<evidence type="ECO:0000256" key="4">
    <source>
        <dbReference type="ARBA" id="ARBA00022833"/>
    </source>
</evidence>
<keyword evidence="1" id="KW-0479">Metal-binding</keyword>
<feature type="domain" description="C2H2-type" evidence="6">
    <location>
        <begin position="356"/>
        <end position="384"/>
    </location>
</feature>
<name>A0AAU9UI60_EUPED</name>
<dbReference type="InterPro" id="IPR036236">
    <property type="entry name" value="Znf_C2H2_sf"/>
</dbReference>
<feature type="domain" description="C2H2-type" evidence="6">
    <location>
        <begin position="327"/>
        <end position="355"/>
    </location>
</feature>
<dbReference type="Pfam" id="PF12171">
    <property type="entry name" value="zf-C2H2_jaz"/>
    <property type="match status" value="1"/>
</dbReference>
<accession>A0AAU9UI60</accession>
<sequence length="581" mass="67743">MEDIKSNKSEYCLGCLCHNGGFNLQCYKFQTETLKTLFQADHINFCYICKSLVLKAEQFIQNVQSNQIFMENFQNITDSAIESARMEFTPTITLSNIILDPIELTDNNKDIDEPIYVIYSKCKNTDSNIKSELKDEEVSGHIEVDFVDDNDFQGSFIKDEDEDDDFPLKTYIKDENSELLEVNVKKLKKALKTSKVKTISNQSKDEAKNIDKRIIVKRITREQCMRERSKMKNDSKYLNSVYKCADCIKGFTFKESYEKHMEKHSKAMGKYQCDICKQRMDTMDKLLSHQRYHSIRYKCSECNLTRISRLTIKDHYSAYHLQGPFLHECLHCKKMFKRQVSLKKHIAYSHMTQNRSKCKICQKTYVNKEGLKTHMIDKHPSEVTSGTIKKHVCAECGTAFKAPSQLRNHMVKHSGARNHYCVECDKGFKSYNALKQHLKVATPHVNYLELPLKCDHCDRRFSVRRDLERHSNRVHLNIKPFQCDKCDKAYVNLWSLTEHKRFTHEGHKRPLNFPCPFCDKVFNRNATRKSHIRTHTGERPFACSICPAKFSQAGVLGTHVRLVHLKLTRDGRPKDVTILPN</sequence>
<dbReference type="GO" id="GO:0008270">
    <property type="term" value="F:zinc ion binding"/>
    <property type="evidence" value="ECO:0007669"/>
    <property type="project" value="UniProtKB-KW"/>
</dbReference>
<feature type="domain" description="C2H2-type" evidence="6">
    <location>
        <begin position="541"/>
        <end position="564"/>
    </location>
</feature>
<keyword evidence="8" id="KW-1185">Reference proteome</keyword>
<dbReference type="GO" id="GO:0005634">
    <property type="term" value="C:nucleus"/>
    <property type="evidence" value="ECO:0007669"/>
    <property type="project" value="UniProtKB-ARBA"/>
</dbReference>
<dbReference type="SMART" id="SM00355">
    <property type="entry name" value="ZnF_C2H2"/>
    <property type="match status" value="11"/>
</dbReference>
<feature type="domain" description="C2H2-type" evidence="6">
    <location>
        <begin position="391"/>
        <end position="418"/>
    </location>
</feature>
<dbReference type="EMBL" id="CAKOGL010000021">
    <property type="protein sequence ID" value="CAH2099286.1"/>
    <property type="molecule type" value="Genomic_DNA"/>
</dbReference>
<dbReference type="InterPro" id="IPR022755">
    <property type="entry name" value="Znf_C2H2_jaz"/>
</dbReference>